<comment type="similarity">
    <text evidence="7">Belongs to the AP2/ERF transcription factor family. ERF subfamily.</text>
</comment>
<keyword evidence="3" id="KW-0238">DNA-binding</keyword>
<protein>
    <recommendedName>
        <fullName evidence="9">AP2/ERF domain-containing protein</fullName>
    </recommendedName>
</protein>
<dbReference type="Gene3D" id="3.30.730.10">
    <property type="entry name" value="AP2/ERF domain"/>
    <property type="match status" value="1"/>
</dbReference>
<keyword evidence="5" id="KW-0804">Transcription</keyword>
<evidence type="ECO:0000256" key="6">
    <source>
        <dbReference type="ARBA" id="ARBA00023242"/>
    </source>
</evidence>
<dbReference type="InterPro" id="IPR001471">
    <property type="entry name" value="AP2/ERF_dom"/>
</dbReference>
<dbReference type="InterPro" id="IPR036955">
    <property type="entry name" value="AP2/ERF_dom_sf"/>
</dbReference>
<dbReference type="GO" id="GO:0003677">
    <property type="term" value="F:DNA binding"/>
    <property type="evidence" value="ECO:0007669"/>
    <property type="project" value="UniProtKB-KW"/>
</dbReference>
<evidence type="ECO:0000256" key="8">
    <source>
        <dbReference type="SAM" id="MobiDB-lite"/>
    </source>
</evidence>
<dbReference type="FunFam" id="3.30.730.10:FF:000001">
    <property type="entry name" value="Ethylene-responsive transcription factor 2"/>
    <property type="match status" value="1"/>
</dbReference>
<evidence type="ECO:0000259" key="9">
    <source>
        <dbReference type="PROSITE" id="PS51032"/>
    </source>
</evidence>
<dbReference type="PRINTS" id="PR00367">
    <property type="entry name" value="ETHRSPELEMNT"/>
</dbReference>
<accession>A0A5N6QY68</accession>
<dbReference type="InterPro" id="IPR045277">
    <property type="entry name" value="DRE1A-I"/>
</dbReference>
<feature type="compositionally biased region" description="Low complexity" evidence="8">
    <location>
        <begin position="33"/>
        <end position="48"/>
    </location>
</feature>
<evidence type="ECO:0000256" key="2">
    <source>
        <dbReference type="ARBA" id="ARBA00023015"/>
    </source>
</evidence>
<proteinExistence type="inferred from homology"/>
<dbReference type="PANTHER" id="PTHR31839">
    <property type="entry name" value="DEHYDRATION-RESPONSIVE ELEMENT-BINDING PROTEIN 1D"/>
    <property type="match status" value="1"/>
</dbReference>
<keyword evidence="11" id="KW-1185">Reference proteome</keyword>
<evidence type="ECO:0000256" key="4">
    <source>
        <dbReference type="ARBA" id="ARBA00023159"/>
    </source>
</evidence>
<evidence type="ECO:0000256" key="7">
    <source>
        <dbReference type="ARBA" id="ARBA00024343"/>
    </source>
</evidence>
<evidence type="ECO:0000313" key="10">
    <source>
        <dbReference type="EMBL" id="KAE8022477.1"/>
    </source>
</evidence>
<reference evidence="10 11" key="1">
    <citation type="submission" date="2019-06" db="EMBL/GenBank/DDBJ databases">
        <title>A chromosomal-level reference genome of Carpinus fangiana (Coryloideae, Betulaceae).</title>
        <authorList>
            <person name="Yang X."/>
            <person name="Wang Z."/>
            <person name="Zhang L."/>
            <person name="Hao G."/>
            <person name="Liu J."/>
            <person name="Yang Y."/>
        </authorList>
    </citation>
    <scope>NUCLEOTIDE SEQUENCE [LARGE SCALE GENOMIC DNA]</scope>
    <source>
        <strain evidence="10">Cfa_2016G</strain>
        <tissue evidence="10">Leaf</tissue>
    </source>
</reference>
<feature type="region of interest" description="Disordered" evidence="8">
    <location>
        <begin position="1"/>
        <end position="77"/>
    </location>
</feature>
<comment type="subcellular location">
    <subcellularLocation>
        <location evidence="1">Nucleus</location>
    </subcellularLocation>
</comment>
<keyword evidence="6" id="KW-0539">Nucleus</keyword>
<dbReference type="Proteomes" id="UP000327013">
    <property type="component" value="Chromosome 3"/>
</dbReference>
<gene>
    <name evidence="10" type="ORF">FH972_008274</name>
</gene>
<organism evidence="10 11">
    <name type="scientific">Carpinus fangiana</name>
    <dbReference type="NCBI Taxonomy" id="176857"/>
    <lineage>
        <taxon>Eukaryota</taxon>
        <taxon>Viridiplantae</taxon>
        <taxon>Streptophyta</taxon>
        <taxon>Embryophyta</taxon>
        <taxon>Tracheophyta</taxon>
        <taxon>Spermatophyta</taxon>
        <taxon>Magnoliopsida</taxon>
        <taxon>eudicotyledons</taxon>
        <taxon>Gunneridae</taxon>
        <taxon>Pentapetalae</taxon>
        <taxon>rosids</taxon>
        <taxon>fabids</taxon>
        <taxon>Fagales</taxon>
        <taxon>Betulaceae</taxon>
        <taxon>Carpinus</taxon>
    </lineage>
</organism>
<feature type="region of interest" description="Disordered" evidence="8">
    <location>
        <begin position="207"/>
        <end position="229"/>
    </location>
</feature>
<dbReference type="InterPro" id="IPR016177">
    <property type="entry name" value="DNA-bd_dom_sf"/>
</dbReference>
<feature type="compositionally biased region" description="Polar residues" evidence="8">
    <location>
        <begin position="1"/>
        <end position="14"/>
    </location>
</feature>
<dbReference type="EMBL" id="CM017323">
    <property type="protein sequence ID" value="KAE8022477.1"/>
    <property type="molecule type" value="Genomic_DNA"/>
</dbReference>
<dbReference type="OrthoDB" id="1932364at2759"/>
<dbReference type="SMART" id="SM00380">
    <property type="entry name" value="AP2"/>
    <property type="match status" value="1"/>
</dbReference>
<keyword evidence="4" id="KW-0010">Activator</keyword>
<dbReference type="Pfam" id="PF00847">
    <property type="entry name" value="AP2"/>
    <property type="match status" value="1"/>
</dbReference>
<sequence>MASSNNPLNLSNIQVPDPPVSPSEEITQRHSHSTTTTATGATSTSGDPSPRPEHSPGGSSGSSGRLKYRGVRSRSGKWVSEIREPRKTTRIWLGTYPTPEMAAAAYDVAAMALKGPDALLNFPNSILSYPIPASTSAADIQAAAAGAAECMAPKPPETALSEHEVSTSSGVGVGVGVEVGDQEFIDEEALLNMPNLLADMAEGMLVSPPRMQSKSSDDDSDGDGLWSYT</sequence>
<feature type="compositionally biased region" description="Basic residues" evidence="8">
    <location>
        <begin position="66"/>
        <end position="75"/>
    </location>
</feature>
<dbReference type="AlphaFoldDB" id="A0A5N6QY68"/>
<evidence type="ECO:0000256" key="3">
    <source>
        <dbReference type="ARBA" id="ARBA00023125"/>
    </source>
</evidence>
<dbReference type="SUPFAM" id="SSF54171">
    <property type="entry name" value="DNA-binding domain"/>
    <property type="match status" value="1"/>
</dbReference>
<dbReference type="GO" id="GO:0003700">
    <property type="term" value="F:DNA-binding transcription factor activity"/>
    <property type="evidence" value="ECO:0007669"/>
    <property type="project" value="InterPro"/>
</dbReference>
<evidence type="ECO:0000256" key="1">
    <source>
        <dbReference type="ARBA" id="ARBA00004123"/>
    </source>
</evidence>
<name>A0A5N6QY68_9ROSI</name>
<dbReference type="CDD" id="cd00018">
    <property type="entry name" value="AP2"/>
    <property type="match status" value="1"/>
</dbReference>
<feature type="domain" description="AP2/ERF" evidence="9">
    <location>
        <begin position="67"/>
        <end position="123"/>
    </location>
</feature>
<keyword evidence="2" id="KW-0805">Transcription regulation</keyword>
<dbReference type="GO" id="GO:0005634">
    <property type="term" value="C:nucleus"/>
    <property type="evidence" value="ECO:0007669"/>
    <property type="project" value="UniProtKB-SubCell"/>
</dbReference>
<evidence type="ECO:0000313" key="11">
    <source>
        <dbReference type="Proteomes" id="UP000327013"/>
    </source>
</evidence>
<dbReference type="PROSITE" id="PS51032">
    <property type="entry name" value="AP2_ERF"/>
    <property type="match status" value="1"/>
</dbReference>
<dbReference type="PANTHER" id="PTHR31839:SF85">
    <property type="entry name" value="AP2_ERF DOMAIN-CONTAINING PROTEIN"/>
    <property type="match status" value="1"/>
</dbReference>
<evidence type="ECO:0000256" key="5">
    <source>
        <dbReference type="ARBA" id="ARBA00023163"/>
    </source>
</evidence>